<keyword evidence="6" id="KW-1185">Reference proteome</keyword>
<dbReference type="GO" id="GO:0042597">
    <property type="term" value="C:periplasmic space"/>
    <property type="evidence" value="ECO:0007669"/>
    <property type="project" value="UniProtKB-SubCell"/>
</dbReference>
<dbReference type="GO" id="GO:0042918">
    <property type="term" value="P:alkanesulfonate transmembrane transport"/>
    <property type="evidence" value="ECO:0007669"/>
    <property type="project" value="TreeGrafter"/>
</dbReference>
<keyword evidence="3" id="KW-0732">Signal</keyword>
<organism evidence="5 6">
    <name type="scientific">Vibrio mimicus</name>
    <dbReference type="NCBI Taxonomy" id="674"/>
    <lineage>
        <taxon>Bacteria</taxon>
        <taxon>Pseudomonadati</taxon>
        <taxon>Pseudomonadota</taxon>
        <taxon>Gammaproteobacteria</taxon>
        <taxon>Vibrionales</taxon>
        <taxon>Vibrionaceae</taxon>
        <taxon>Vibrio</taxon>
    </lineage>
</organism>
<dbReference type="STRING" id="674.VM_07995"/>
<dbReference type="InterPro" id="IPR015168">
    <property type="entry name" value="SsuA/THI5"/>
</dbReference>
<protein>
    <submittedName>
        <fullName evidence="5">ABC transporter substrate-binding protein</fullName>
    </submittedName>
</protein>
<dbReference type="EMBL" id="LOSJ02000002">
    <property type="protein sequence ID" value="PNM58223.1"/>
    <property type="molecule type" value="Genomic_DNA"/>
</dbReference>
<evidence type="ECO:0000256" key="1">
    <source>
        <dbReference type="ARBA" id="ARBA00004418"/>
    </source>
</evidence>
<dbReference type="RefSeq" id="WP_000477685.1">
    <property type="nucleotide sequence ID" value="NZ_CAWMSS010000001.1"/>
</dbReference>
<dbReference type="OrthoDB" id="6212007at2"/>
<dbReference type="Proteomes" id="UP000053748">
    <property type="component" value="Unassembled WGS sequence"/>
</dbReference>
<evidence type="ECO:0000259" key="4">
    <source>
        <dbReference type="Pfam" id="PF09084"/>
    </source>
</evidence>
<comment type="similarity">
    <text evidence="2">Belongs to the bacterial solute-binding protein SsuA/TauA family.</text>
</comment>
<gene>
    <name evidence="5" type="ORF">AL544_020290</name>
</gene>
<name>A0A2J9V398_VIBMI</name>
<dbReference type="Pfam" id="PF09084">
    <property type="entry name" value="NMT1"/>
    <property type="match status" value="1"/>
</dbReference>
<comment type="caution">
    <text evidence="5">The sequence shown here is derived from an EMBL/GenBank/DDBJ whole genome shotgun (WGS) entry which is preliminary data.</text>
</comment>
<evidence type="ECO:0000256" key="3">
    <source>
        <dbReference type="ARBA" id="ARBA00022729"/>
    </source>
</evidence>
<comment type="subcellular location">
    <subcellularLocation>
        <location evidence="1">Periplasm</location>
    </subcellularLocation>
</comment>
<dbReference type="Gene3D" id="3.40.190.10">
    <property type="entry name" value="Periplasmic binding protein-like II"/>
    <property type="match status" value="3"/>
</dbReference>
<reference evidence="5" key="1">
    <citation type="submission" date="2017-12" db="EMBL/GenBank/DDBJ databases">
        <title>FDA dAtabase for Regulatory Grade micrObial Sequences (FDA-ARGOS): Supporting development and validation of Infectious Disease Dx tests.</title>
        <authorList>
            <person name="Hoffmann M."/>
            <person name="Allard M."/>
            <person name="Evans P."/>
            <person name="Brown E."/>
            <person name="Tallon L.J."/>
            <person name="Sadzewicz L."/>
            <person name="Sengamalay N."/>
            <person name="Ott S."/>
            <person name="Godinez A."/>
            <person name="Nagaraj S."/>
            <person name="Vavikolanu K."/>
            <person name="Aluvathingal J."/>
            <person name="Nadendla S."/>
            <person name="Hobson J."/>
            <person name="Sichtig H."/>
        </authorList>
    </citation>
    <scope>NUCLEOTIDE SEQUENCE [LARGE SCALE GENOMIC DNA]</scope>
    <source>
        <strain evidence="5">FDAARGOS_113</strain>
    </source>
</reference>
<evidence type="ECO:0000313" key="6">
    <source>
        <dbReference type="Proteomes" id="UP000053748"/>
    </source>
</evidence>
<sequence length="339" mass="38084">MFLAGQYHRWVVFLLAIAIVFGLWRGWESFAASSAPTLPTSLVKIAVSQTPLSSPFYIADQLGFFKQQGINVELIACSGGVQCSQALMNGDVSYATASETVVMFTSFERQDFQILASFVQSDNDVKLLALESDGVRSVSDLQNKRVGMIKASSSEFYFDSLLLANNLKGLMPVDKVYGSADQIYQQLFDKQLDAVSIWEPWGYKIDVTADSKVINLSLPGIYTLSFNLLVMKNTLTTEKQNALALLKALKQAIDWMHQNPDRTRQRVAGVLGIDEKQLKWSWQDYSFRLSLGNTLLTNLQMQGRWALDSRLVLGQLPDYREFMADELFIEALQREGDKP</sequence>
<evidence type="ECO:0000256" key="2">
    <source>
        <dbReference type="ARBA" id="ARBA00010742"/>
    </source>
</evidence>
<feature type="domain" description="SsuA/THI5-like" evidence="4">
    <location>
        <begin position="53"/>
        <end position="262"/>
    </location>
</feature>
<accession>A0A2J9V398</accession>
<dbReference type="PANTHER" id="PTHR30024:SF47">
    <property type="entry name" value="TAURINE-BINDING PERIPLASMIC PROTEIN"/>
    <property type="match status" value="1"/>
</dbReference>
<evidence type="ECO:0000313" key="5">
    <source>
        <dbReference type="EMBL" id="PNM58223.1"/>
    </source>
</evidence>
<dbReference type="SUPFAM" id="SSF53850">
    <property type="entry name" value="Periplasmic binding protein-like II"/>
    <property type="match status" value="1"/>
</dbReference>
<proteinExistence type="inferred from homology"/>
<dbReference type="AlphaFoldDB" id="A0A2J9V398"/>
<dbReference type="PANTHER" id="PTHR30024">
    <property type="entry name" value="ALIPHATIC SULFONATES-BINDING PROTEIN-RELATED"/>
    <property type="match status" value="1"/>
</dbReference>